<evidence type="ECO:0000313" key="6">
    <source>
        <dbReference type="EMBL" id="DAE00912.1"/>
    </source>
</evidence>
<dbReference type="Pfam" id="PF05065">
    <property type="entry name" value="Phage_capsid"/>
    <property type="match status" value="1"/>
</dbReference>
<feature type="coiled-coil region" evidence="3">
    <location>
        <begin position="13"/>
        <end position="40"/>
    </location>
</feature>
<dbReference type="GO" id="GO:0044423">
    <property type="term" value="C:virion component"/>
    <property type="evidence" value="ECO:0007669"/>
    <property type="project" value="UniProtKB-KW"/>
</dbReference>
<comment type="subcellular location">
    <subcellularLocation>
        <location evidence="1">Virion</location>
    </subcellularLocation>
</comment>
<feature type="compositionally biased region" description="Basic residues" evidence="4">
    <location>
        <begin position="132"/>
        <end position="145"/>
    </location>
</feature>
<evidence type="ECO:0000259" key="5">
    <source>
        <dbReference type="Pfam" id="PF05065"/>
    </source>
</evidence>
<keyword evidence="2" id="KW-0946">Virion</keyword>
<sequence>MAIPKKGTAPAGRKSVKMEADELTEKIKACVKEALDEQAEAKAEGEEGTEDAVAEVAPADISGLIEDAMAVVAEKRKSRKEAGEELGDVTAEEVMEAVGEIIDATEGEAKEDDGVEEEVKEDEEVTDEAKGRKAVARKHQTKSARKSAASPAQRKYSSIYMSRTTPTSTAKKSIPPAIQLARAIKCLDVFGKHDPDAASFYAQRKYDDVDMAREFKALSATNPAAGGYLIPEIYLDQIIELLYSKTVIFELGAQKVPMANGNLNIPKMTGGARATWGGEARKIAKTQPTYGNIRLSAKRLEAIVPQTRELLMSTNYSADQLFANDLTRRMELGLDFGAMFGKGGEFQPLGVFTDKEVEHVDAKTLSNEDLADSNGKITADFPVFVRSKVLAKNVDDNKLGWAFNSVLEGYLMNLKTTTGAYIYRDEMNTGKLLGFPYRVSNQITTDTTGLTELAFGNWADLLVGEQMGLETYTTLDGSWVDEEGTQHNAFEENLAATRALMYVDIAARHKESFLHVKNIKAF</sequence>
<evidence type="ECO:0000256" key="2">
    <source>
        <dbReference type="ARBA" id="ARBA00022844"/>
    </source>
</evidence>
<feature type="domain" description="Phage capsid-like C-terminal" evidence="5">
    <location>
        <begin position="226"/>
        <end position="517"/>
    </location>
</feature>
<keyword evidence="3" id="KW-0175">Coiled coil</keyword>
<dbReference type="InterPro" id="IPR054612">
    <property type="entry name" value="Phage_capsid-like_C"/>
</dbReference>
<dbReference type="SUPFAM" id="SSF56563">
    <property type="entry name" value="Major capsid protein gp5"/>
    <property type="match status" value="1"/>
</dbReference>
<evidence type="ECO:0000256" key="1">
    <source>
        <dbReference type="ARBA" id="ARBA00004328"/>
    </source>
</evidence>
<feature type="compositionally biased region" description="Acidic residues" evidence="4">
    <location>
        <begin position="105"/>
        <end position="126"/>
    </location>
</feature>
<dbReference type="NCBIfam" id="TIGR01554">
    <property type="entry name" value="major_cap_HK97"/>
    <property type="match status" value="1"/>
</dbReference>
<evidence type="ECO:0000256" key="4">
    <source>
        <dbReference type="SAM" id="MobiDB-lite"/>
    </source>
</evidence>
<dbReference type="EMBL" id="BK015315">
    <property type="protein sequence ID" value="DAE00912.1"/>
    <property type="molecule type" value="Genomic_DNA"/>
</dbReference>
<feature type="compositionally biased region" description="Polar residues" evidence="4">
    <location>
        <begin position="155"/>
        <end position="171"/>
    </location>
</feature>
<name>A0A8S5P2Q2_9CAUD</name>
<evidence type="ECO:0000256" key="3">
    <source>
        <dbReference type="SAM" id="Coils"/>
    </source>
</evidence>
<organism evidence="6">
    <name type="scientific">Siphoviridae sp. ctNwR4</name>
    <dbReference type="NCBI Taxonomy" id="2825474"/>
    <lineage>
        <taxon>Viruses</taxon>
        <taxon>Duplodnaviria</taxon>
        <taxon>Heunggongvirae</taxon>
        <taxon>Uroviricota</taxon>
        <taxon>Caudoviricetes</taxon>
    </lineage>
</organism>
<dbReference type="InterPro" id="IPR024455">
    <property type="entry name" value="Phage_capsid"/>
</dbReference>
<reference evidence="6" key="1">
    <citation type="journal article" date="2021" name="Proc. Natl. Acad. Sci. U.S.A.">
        <title>A Catalog of Tens of Thousands of Viruses from Human Metagenomes Reveals Hidden Associations with Chronic Diseases.</title>
        <authorList>
            <person name="Tisza M.J."/>
            <person name="Buck C.B."/>
        </authorList>
    </citation>
    <scope>NUCLEOTIDE SEQUENCE</scope>
    <source>
        <strain evidence="6">CtNwR4</strain>
    </source>
</reference>
<protein>
    <submittedName>
        <fullName evidence="6">Major capsid protein</fullName>
    </submittedName>
</protein>
<feature type="region of interest" description="Disordered" evidence="4">
    <location>
        <begin position="105"/>
        <end position="173"/>
    </location>
</feature>
<proteinExistence type="predicted"/>
<accession>A0A8S5P2Q2</accession>